<dbReference type="RefSeq" id="WP_241369761.1">
    <property type="nucleotide sequence ID" value="NZ_JAKZFC010000004.1"/>
</dbReference>
<accession>A0ABS9UEC9</accession>
<gene>
    <name evidence="1" type="ORF">LZ480_12435</name>
</gene>
<evidence type="ECO:0000313" key="1">
    <source>
        <dbReference type="EMBL" id="MCH7322698.1"/>
    </source>
</evidence>
<keyword evidence="2" id="KW-1185">Reference proteome</keyword>
<proteinExistence type="predicted"/>
<evidence type="ECO:0000313" key="2">
    <source>
        <dbReference type="Proteomes" id="UP001316087"/>
    </source>
</evidence>
<protein>
    <submittedName>
        <fullName evidence="1">Uncharacterized protein</fullName>
    </submittedName>
</protein>
<dbReference type="EMBL" id="JAKZFC010000004">
    <property type="protein sequence ID" value="MCH7322698.1"/>
    <property type="molecule type" value="Genomic_DNA"/>
</dbReference>
<comment type="caution">
    <text evidence="1">The sequence shown here is derived from an EMBL/GenBank/DDBJ whole genome shotgun (WGS) entry which is preliminary data.</text>
</comment>
<reference evidence="1 2" key="1">
    <citation type="submission" date="2022-03" db="EMBL/GenBank/DDBJ databases">
        <authorList>
            <person name="Jo J.-H."/>
            <person name="Im W.-T."/>
        </authorList>
    </citation>
    <scope>NUCLEOTIDE SEQUENCE [LARGE SCALE GENOMIC DNA]</scope>
    <source>
        <strain evidence="1 2">MA9</strain>
    </source>
</reference>
<name>A0ABS9UEC9_9BACL</name>
<sequence length="169" mass="20024">MGGLKNLGRVLVLTALCGLIWWTYSAKEQVNQMEREISNQYFYANSLLRNTVDELLEWNFSQPLTDAVEDKDYLYELFAELDNTTSLIFSGYVVHHEWRSRMYDILNYIHRYIMDSSLSEEDVADLHQALRATLFITMDLKDTNDYYEAMHDEKHEMVKQVKSRLNAQY</sequence>
<organism evidence="1 2">
    <name type="scientific">Solibacillus palustris</name>
    <dbReference type="NCBI Taxonomy" id="2908203"/>
    <lineage>
        <taxon>Bacteria</taxon>
        <taxon>Bacillati</taxon>
        <taxon>Bacillota</taxon>
        <taxon>Bacilli</taxon>
        <taxon>Bacillales</taxon>
        <taxon>Caryophanaceae</taxon>
        <taxon>Solibacillus</taxon>
    </lineage>
</organism>
<dbReference type="Proteomes" id="UP001316087">
    <property type="component" value="Unassembled WGS sequence"/>
</dbReference>